<evidence type="ECO:0000256" key="5">
    <source>
        <dbReference type="ARBA" id="ARBA00023268"/>
    </source>
</evidence>
<dbReference type="InterPro" id="IPR029056">
    <property type="entry name" value="Ribokinase-like"/>
</dbReference>
<evidence type="ECO:0000256" key="6">
    <source>
        <dbReference type="ARBA" id="ARBA00023277"/>
    </source>
</evidence>
<proteinExistence type="predicted"/>
<dbReference type="GO" id="GO:0016301">
    <property type="term" value="F:kinase activity"/>
    <property type="evidence" value="ECO:0007669"/>
    <property type="project" value="UniProtKB-KW"/>
</dbReference>
<evidence type="ECO:0000256" key="3">
    <source>
        <dbReference type="ARBA" id="ARBA00022695"/>
    </source>
</evidence>
<comment type="pathway">
    <text evidence="1">Bacterial outer membrane biogenesis; LPS core biosynthesis.</text>
</comment>
<reference evidence="9 10" key="1">
    <citation type="submission" date="2020-07" db="EMBL/GenBank/DDBJ databases">
        <title>Sequencing the genomes of 1000 actinobacteria strains.</title>
        <authorList>
            <person name="Klenk H.-P."/>
        </authorList>
    </citation>
    <scope>NUCLEOTIDE SEQUENCE [LARGE SCALE GENOMIC DNA]</scope>
    <source>
        <strain evidence="9 10">DSM 44749</strain>
    </source>
</reference>
<dbReference type="InterPro" id="IPR050385">
    <property type="entry name" value="Archaeal_FAD_synthase"/>
</dbReference>
<dbReference type="EMBL" id="JACCCZ010000001">
    <property type="protein sequence ID" value="NYG00219.1"/>
    <property type="molecule type" value="Genomic_DNA"/>
</dbReference>
<dbReference type="Gene3D" id="3.40.50.620">
    <property type="entry name" value="HUPs"/>
    <property type="match status" value="1"/>
</dbReference>
<dbReference type="AlphaFoldDB" id="A0A852VVX1"/>
<dbReference type="GeneID" id="98050330"/>
<dbReference type="RefSeq" id="WP_179760081.1">
    <property type="nucleotide sequence ID" value="NZ_BAAAJZ010000011.1"/>
</dbReference>
<dbReference type="Pfam" id="PF00294">
    <property type="entry name" value="PfkB"/>
    <property type="match status" value="1"/>
</dbReference>
<keyword evidence="5" id="KW-0511">Multifunctional enzyme</keyword>
<dbReference type="Proteomes" id="UP000549695">
    <property type="component" value="Unassembled WGS sequence"/>
</dbReference>
<dbReference type="NCBIfam" id="TIGR00125">
    <property type="entry name" value="cyt_tran_rel"/>
    <property type="match status" value="1"/>
</dbReference>
<evidence type="ECO:0000259" key="8">
    <source>
        <dbReference type="Pfam" id="PF01467"/>
    </source>
</evidence>
<dbReference type="Pfam" id="PF01467">
    <property type="entry name" value="CTP_transf_like"/>
    <property type="match status" value="1"/>
</dbReference>
<dbReference type="InterPro" id="IPR011611">
    <property type="entry name" value="PfkB_dom"/>
</dbReference>
<evidence type="ECO:0000256" key="1">
    <source>
        <dbReference type="ARBA" id="ARBA00004713"/>
    </source>
</evidence>
<name>A0A852VVX1_PSEA5</name>
<keyword evidence="2" id="KW-0808">Transferase</keyword>
<dbReference type="PANTHER" id="PTHR43793:SF2">
    <property type="entry name" value="BIFUNCTIONAL PROTEIN HLDE"/>
    <property type="match status" value="1"/>
</dbReference>
<keyword evidence="3" id="KW-0548">Nucleotidyltransferase</keyword>
<keyword evidence="10" id="KW-1185">Reference proteome</keyword>
<sequence length="503" mass="49852">MTAPLVVVGDALLDVDLDGASIRDCPDAPGAPVVDVGPGAEHVRPGGAALAALLAARCLAGTRPVVLLTALAADDAAHRIVALLEGQVGLHRIPLDGSTPVKTRVLDGGRPVTRIDTGDGHAASGGLDPATASLVASAGALLVADYGRGVAAHPGVRQLLAARAHGVPLVWDPHPRGAAPLPDADLVVPNAAEAAGFAGPGRIGCPARRLRERWRARAVAITRGADGALLDTGRATPTRVPVPAAARPVAGRSVDTCGAGDVFAAAAAAALSGGAPVVDAVAAAVTAASRFVGAGGAAALGTAIAAAGPRPADLAALPGPAAPDPEPSAAAPRCVPAVPDLPCAADGFALADRVRSAGGRVVATGGCFDLLHPGHLAVLHAARARGDILVVCLNGDESVARLKGPGRPCLSAADRAAVLSALACVDAVVVFDEDDPSTVLDRLRPDLWVKGGDHDPGRIPEARVVRAHGGTVETVPRVGEHSTTRLAAVAAGTGSPTRTRRTA</sequence>
<accession>A0A852VVX1</accession>
<dbReference type="SUPFAM" id="SSF52374">
    <property type="entry name" value="Nucleotidylyl transferase"/>
    <property type="match status" value="1"/>
</dbReference>
<organism evidence="9 10">
    <name type="scientific">Pseudonocardia alni</name>
    <name type="common">Amycolata alni</name>
    <dbReference type="NCBI Taxonomy" id="33907"/>
    <lineage>
        <taxon>Bacteria</taxon>
        <taxon>Bacillati</taxon>
        <taxon>Actinomycetota</taxon>
        <taxon>Actinomycetes</taxon>
        <taxon>Pseudonocardiales</taxon>
        <taxon>Pseudonocardiaceae</taxon>
        <taxon>Pseudonocardia</taxon>
    </lineage>
</organism>
<evidence type="ECO:0000256" key="2">
    <source>
        <dbReference type="ARBA" id="ARBA00022679"/>
    </source>
</evidence>
<dbReference type="Gene3D" id="3.40.1190.20">
    <property type="match status" value="1"/>
</dbReference>
<dbReference type="GO" id="GO:0016779">
    <property type="term" value="F:nucleotidyltransferase activity"/>
    <property type="evidence" value="ECO:0007669"/>
    <property type="project" value="UniProtKB-KW"/>
</dbReference>
<dbReference type="SUPFAM" id="SSF53613">
    <property type="entry name" value="Ribokinase-like"/>
    <property type="match status" value="1"/>
</dbReference>
<keyword evidence="4" id="KW-0418">Kinase</keyword>
<dbReference type="PANTHER" id="PTHR43793">
    <property type="entry name" value="FAD SYNTHASE"/>
    <property type="match status" value="1"/>
</dbReference>
<dbReference type="UniPathway" id="UPA00958"/>
<dbReference type="InterPro" id="IPR014729">
    <property type="entry name" value="Rossmann-like_a/b/a_fold"/>
</dbReference>
<dbReference type="GO" id="GO:0009244">
    <property type="term" value="P:lipopolysaccharide core region biosynthetic process"/>
    <property type="evidence" value="ECO:0007669"/>
    <property type="project" value="UniProtKB-UniPathway"/>
</dbReference>
<keyword evidence="6" id="KW-0119">Carbohydrate metabolism</keyword>
<feature type="domain" description="Cytidyltransferase-like" evidence="8">
    <location>
        <begin position="364"/>
        <end position="453"/>
    </location>
</feature>
<feature type="domain" description="Carbohydrate kinase PfkB" evidence="7">
    <location>
        <begin position="6"/>
        <end position="298"/>
    </location>
</feature>
<evidence type="ECO:0000259" key="7">
    <source>
        <dbReference type="Pfam" id="PF00294"/>
    </source>
</evidence>
<protein>
    <submittedName>
        <fullName evidence="9">RfaE bifunctional protein nucleotidyltransferase chain/domain</fullName>
    </submittedName>
</protein>
<dbReference type="InterPro" id="IPR002173">
    <property type="entry name" value="Carboh/pur_kinase_PfkB_CS"/>
</dbReference>
<evidence type="ECO:0000256" key="4">
    <source>
        <dbReference type="ARBA" id="ARBA00022777"/>
    </source>
</evidence>
<dbReference type="PROSITE" id="PS00584">
    <property type="entry name" value="PFKB_KINASES_2"/>
    <property type="match status" value="1"/>
</dbReference>
<dbReference type="InterPro" id="IPR004821">
    <property type="entry name" value="Cyt_trans-like"/>
</dbReference>
<evidence type="ECO:0000313" key="9">
    <source>
        <dbReference type="EMBL" id="NYG00219.1"/>
    </source>
</evidence>
<comment type="caution">
    <text evidence="9">The sequence shown here is derived from an EMBL/GenBank/DDBJ whole genome shotgun (WGS) entry which is preliminary data.</text>
</comment>
<evidence type="ECO:0000313" key="10">
    <source>
        <dbReference type="Proteomes" id="UP000549695"/>
    </source>
</evidence>
<gene>
    <name evidence="9" type="ORF">HDA37_000504</name>
</gene>